<dbReference type="AlphaFoldDB" id="A0A2M7UFI7"/>
<evidence type="ECO:0000256" key="1">
    <source>
        <dbReference type="SAM" id="Phobius"/>
    </source>
</evidence>
<organism evidence="2 3">
    <name type="scientific">Candidatus Portnoybacteria bacterium CG_4_10_14_0_2_um_filter_44_20</name>
    <dbReference type="NCBI Taxonomy" id="1974799"/>
    <lineage>
        <taxon>Bacteria</taxon>
        <taxon>Candidatus Portnoyibacteriota</taxon>
    </lineage>
</organism>
<feature type="transmembrane region" description="Helical" evidence="1">
    <location>
        <begin position="6"/>
        <end position="26"/>
    </location>
</feature>
<feature type="transmembrane region" description="Helical" evidence="1">
    <location>
        <begin position="38"/>
        <end position="56"/>
    </location>
</feature>
<sequence>MYNIILIPIVIITTWWHWHYYRWCVFNMRINWPQIYRTNKGVLMVFISKIVLFGYIVLFSDWYLVFIPFFLLQILKYIAFSQSLKNETKEFVIHLNKKRPEAKQDELEKEAKEIARNTIFEYKNRKLRGSFLDKIFYYIA</sequence>
<accession>A0A2M7UFI7</accession>
<dbReference type="EMBL" id="PFOG01000131">
    <property type="protein sequence ID" value="PIZ69997.1"/>
    <property type="molecule type" value="Genomic_DNA"/>
</dbReference>
<dbReference type="Proteomes" id="UP000229805">
    <property type="component" value="Unassembled WGS sequence"/>
</dbReference>
<keyword evidence="1" id="KW-0812">Transmembrane</keyword>
<name>A0A2M7UFI7_9BACT</name>
<proteinExistence type="predicted"/>
<comment type="caution">
    <text evidence="2">The sequence shown here is derived from an EMBL/GenBank/DDBJ whole genome shotgun (WGS) entry which is preliminary data.</text>
</comment>
<reference evidence="3" key="1">
    <citation type="submission" date="2017-09" db="EMBL/GenBank/DDBJ databases">
        <title>Depth-based differentiation of microbial function through sediment-hosted aquifers and enrichment of novel symbionts in the deep terrestrial subsurface.</title>
        <authorList>
            <person name="Probst A.J."/>
            <person name="Ladd B."/>
            <person name="Jarett J.K."/>
            <person name="Geller-Mcgrath D.E."/>
            <person name="Sieber C.M.K."/>
            <person name="Emerson J.B."/>
            <person name="Anantharaman K."/>
            <person name="Thomas B.C."/>
            <person name="Malmstrom R."/>
            <person name="Stieglmeier M."/>
            <person name="Klingl A."/>
            <person name="Woyke T."/>
            <person name="Ryan C.M."/>
            <person name="Banfield J.F."/>
        </authorList>
    </citation>
    <scope>NUCLEOTIDE SEQUENCE [LARGE SCALE GENOMIC DNA]</scope>
</reference>
<evidence type="ECO:0000313" key="3">
    <source>
        <dbReference type="Proteomes" id="UP000229805"/>
    </source>
</evidence>
<keyword evidence="1" id="KW-1133">Transmembrane helix</keyword>
<evidence type="ECO:0000313" key="2">
    <source>
        <dbReference type="EMBL" id="PIZ69997.1"/>
    </source>
</evidence>
<keyword evidence="1" id="KW-0472">Membrane</keyword>
<protein>
    <submittedName>
        <fullName evidence="2">Uncharacterized protein</fullName>
    </submittedName>
</protein>
<gene>
    <name evidence="2" type="ORF">COY11_03455</name>
</gene>